<reference evidence="2" key="1">
    <citation type="submission" date="2020-02" db="EMBL/GenBank/DDBJ databases">
        <authorList>
            <person name="Meier V. D."/>
        </authorList>
    </citation>
    <scope>NUCLEOTIDE SEQUENCE</scope>
    <source>
        <strain evidence="2">AVDCRST_MAG69</strain>
    </source>
</reference>
<dbReference type="EMBL" id="CADCVP010000105">
    <property type="protein sequence ID" value="CAA9482649.1"/>
    <property type="molecule type" value="Genomic_DNA"/>
</dbReference>
<evidence type="ECO:0000256" key="1">
    <source>
        <dbReference type="SAM" id="MobiDB-lite"/>
    </source>
</evidence>
<protein>
    <submittedName>
        <fullName evidence="2">Uncharacterized protein</fullName>
    </submittedName>
</protein>
<feature type="non-terminal residue" evidence="2">
    <location>
        <position position="1"/>
    </location>
</feature>
<name>A0A6J4RZM1_9ACTN</name>
<evidence type="ECO:0000313" key="2">
    <source>
        <dbReference type="EMBL" id="CAA9482649.1"/>
    </source>
</evidence>
<feature type="region of interest" description="Disordered" evidence="1">
    <location>
        <begin position="1"/>
        <end position="103"/>
    </location>
</feature>
<gene>
    <name evidence="2" type="ORF">AVDCRST_MAG69-870</name>
</gene>
<proteinExistence type="predicted"/>
<feature type="non-terminal residue" evidence="2">
    <location>
        <position position="103"/>
    </location>
</feature>
<dbReference type="AlphaFoldDB" id="A0A6J4RZM1"/>
<sequence length="103" mass="10605">AVEPDDQDVPTRGSGRRRAGGSDRDAHGGARGVGAGRARRRAGSGPSGGGAGRHELRRRCGGGGGREPPRPTSAEAAPAQGAGRRDRLEQLLPGRRSPRTPRL</sequence>
<organism evidence="2">
    <name type="scientific">uncultured Solirubrobacteraceae bacterium</name>
    <dbReference type="NCBI Taxonomy" id="1162706"/>
    <lineage>
        <taxon>Bacteria</taxon>
        <taxon>Bacillati</taxon>
        <taxon>Actinomycetota</taxon>
        <taxon>Thermoleophilia</taxon>
        <taxon>Solirubrobacterales</taxon>
        <taxon>Solirubrobacteraceae</taxon>
        <taxon>environmental samples</taxon>
    </lineage>
</organism>
<accession>A0A6J4RZM1</accession>